<dbReference type="CDD" id="cd05286">
    <property type="entry name" value="QOR2"/>
    <property type="match status" value="1"/>
</dbReference>
<dbReference type="InterPro" id="IPR020843">
    <property type="entry name" value="ER"/>
</dbReference>
<dbReference type="EMBL" id="LN890565">
    <property type="protein sequence ID" value="CUS21593.1"/>
    <property type="molecule type" value="Genomic_DNA"/>
</dbReference>
<evidence type="ECO:0000256" key="1">
    <source>
        <dbReference type="ARBA" id="ARBA00022857"/>
    </source>
</evidence>
<dbReference type="GO" id="GO:0035925">
    <property type="term" value="F:mRNA 3'-UTR AU-rich region binding"/>
    <property type="evidence" value="ECO:0007669"/>
    <property type="project" value="TreeGrafter"/>
</dbReference>
<gene>
    <name evidence="6" type="ORF">LAQU0_S03e06150g</name>
</gene>
<dbReference type="InterPro" id="IPR047618">
    <property type="entry name" value="QOR-like"/>
</dbReference>
<dbReference type="OrthoDB" id="48317at2759"/>
<dbReference type="Gene3D" id="3.90.180.10">
    <property type="entry name" value="Medium-chain alcohol dehydrogenases, catalytic domain"/>
    <property type="match status" value="1"/>
</dbReference>
<keyword evidence="7" id="KW-1185">Reference proteome</keyword>
<dbReference type="AlphaFoldDB" id="A0A0P1KPM4"/>
<dbReference type="PANTHER" id="PTHR48106">
    <property type="entry name" value="QUINONE OXIDOREDUCTASE PIG3-RELATED"/>
    <property type="match status" value="1"/>
</dbReference>
<dbReference type="SUPFAM" id="SSF50129">
    <property type="entry name" value="GroES-like"/>
    <property type="match status" value="1"/>
</dbReference>
<dbReference type="SMART" id="SM00829">
    <property type="entry name" value="PKS_ER"/>
    <property type="match status" value="1"/>
</dbReference>
<protein>
    <recommendedName>
        <fullName evidence="4">Probable quinone oxidoreductase</fullName>
    </recommendedName>
    <alternativeName>
        <fullName evidence="3">NADPH:quinone reductase</fullName>
    </alternativeName>
</protein>
<dbReference type="InterPro" id="IPR013149">
    <property type="entry name" value="ADH-like_C"/>
</dbReference>
<evidence type="ECO:0000256" key="2">
    <source>
        <dbReference type="ARBA" id="ARBA00023002"/>
    </source>
</evidence>
<dbReference type="InterPro" id="IPR036291">
    <property type="entry name" value="NAD(P)-bd_dom_sf"/>
</dbReference>
<reference evidence="7" key="1">
    <citation type="submission" date="2015-10" db="EMBL/GenBank/DDBJ databases">
        <authorList>
            <person name="Devillers H."/>
        </authorList>
    </citation>
    <scope>NUCLEOTIDE SEQUENCE [LARGE SCALE GENOMIC DNA]</scope>
</reference>
<dbReference type="GO" id="GO:0008270">
    <property type="term" value="F:zinc ion binding"/>
    <property type="evidence" value="ECO:0007669"/>
    <property type="project" value="InterPro"/>
</dbReference>
<name>A0A0P1KPM4_9SACH</name>
<sequence>MIARFTGLYQPTRYISRLAEKVKMAPIPAVQKVVLIRETGGLDVLRYEQDFPVPKIGNNEILIKNKYAGINYIESYFRKGIYPSEKPYVLGREAAGVVVAKGEAVTKFDVNDKVAYLSSHTFAQYTKIAETGTVSKVPQDSTDEQLKLYAGSLVQALTSLTFVREAYPVKKGDYILLYAAAGGAGLAFNQFLKKAGAHTIAVASTDEKLQLAKEYGAEFLINSSTDDVLARVLEITNGQGVEAAFDSVGKDTFETSLNALKRKGTLVSFGNASGPVPPVTITRLTPKNIKLSRPSLFGYIATHEEWESYTSELFDLLHSKAFKILISKTYPLKDYNRAAEEMESRRTVGKLMLEIPQD</sequence>
<organism evidence="6 7">
    <name type="scientific">Lachancea quebecensis</name>
    <dbReference type="NCBI Taxonomy" id="1654605"/>
    <lineage>
        <taxon>Eukaryota</taxon>
        <taxon>Fungi</taxon>
        <taxon>Dikarya</taxon>
        <taxon>Ascomycota</taxon>
        <taxon>Saccharomycotina</taxon>
        <taxon>Saccharomycetes</taxon>
        <taxon>Saccharomycetales</taxon>
        <taxon>Saccharomycetaceae</taxon>
        <taxon>Lachancea</taxon>
    </lineage>
</organism>
<dbReference type="PROSITE" id="PS01162">
    <property type="entry name" value="QOR_ZETA_CRYSTAL"/>
    <property type="match status" value="1"/>
</dbReference>
<dbReference type="Proteomes" id="UP000236544">
    <property type="component" value="Unassembled WGS sequence"/>
</dbReference>
<dbReference type="Pfam" id="PF08240">
    <property type="entry name" value="ADH_N"/>
    <property type="match status" value="1"/>
</dbReference>
<feature type="domain" description="Enoyl reductase (ER)" evidence="5">
    <location>
        <begin position="40"/>
        <end position="353"/>
    </location>
</feature>
<evidence type="ECO:0000313" key="7">
    <source>
        <dbReference type="Proteomes" id="UP000236544"/>
    </source>
</evidence>
<dbReference type="SUPFAM" id="SSF51735">
    <property type="entry name" value="NAD(P)-binding Rossmann-fold domains"/>
    <property type="match status" value="1"/>
</dbReference>
<keyword evidence="1" id="KW-0521">NADP</keyword>
<evidence type="ECO:0000313" key="6">
    <source>
        <dbReference type="EMBL" id="CUS21593.1"/>
    </source>
</evidence>
<evidence type="ECO:0000256" key="4">
    <source>
        <dbReference type="ARBA" id="ARBA00070796"/>
    </source>
</evidence>
<dbReference type="InterPro" id="IPR002364">
    <property type="entry name" value="Quin_OxRdtase/zeta-crystal_CS"/>
</dbReference>
<evidence type="ECO:0000256" key="3">
    <source>
        <dbReference type="ARBA" id="ARBA00043088"/>
    </source>
</evidence>
<dbReference type="InterPro" id="IPR013154">
    <property type="entry name" value="ADH-like_N"/>
</dbReference>
<dbReference type="PANTHER" id="PTHR48106:SF13">
    <property type="entry name" value="QUINONE OXIDOREDUCTASE-RELATED"/>
    <property type="match status" value="1"/>
</dbReference>
<dbReference type="Pfam" id="PF00107">
    <property type="entry name" value="ADH_zinc_N"/>
    <property type="match status" value="1"/>
</dbReference>
<dbReference type="FunFam" id="3.40.50.720:FF:000053">
    <property type="entry name" value="Quinone oxidoreductase 1"/>
    <property type="match status" value="1"/>
</dbReference>
<dbReference type="Gene3D" id="3.40.50.720">
    <property type="entry name" value="NAD(P)-binding Rossmann-like Domain"/>
    <property type="match status" value="1"/>
</dbReference>
<accession>A0A0P1KPM4</accession>
<dbReference type="InterPro" id="IPR011032">
    <property type="entry name" value="GroES-like_sf"/>
</dbReference>
<dbReference type="GO" id="GO:0005829">
    <property type="term" value="C:cytosol"/>
    <property type="evidence" value="ECO:0007669"/>
    <property type="project" value="TreeGrafter"/>
</dbReference>
<keyword evidence="2" id="KW-0560">Oxidoreductase</keyword>
<proteinExistence type="predicted"/>
<dbReference type="GO" id="GO:0003960">
    <property type="term" value="F:quinone reductase (NADPH) activity"/>
    <property type="evidence" value="ECO:0007669"/>
    <property type="project" value="InterPro"/>
</dbReference>
<evidence type="ECO:0000259" key="5">
    <source>
        <dbReference type="SMART" id="SM00829"/>
    </source>
</evidence>
<dbReference type="GO" id="GO:0070402">
    <property type="term" value="F:NADPH binding"/>
    <property type="evidence" value="ECO:0007669"/>
    <property type="project" value="TreeGrafter"/>
</dbReference>